<proteinExistence type="predicted"/>
<gene>
    <name evidence="1" type="ORF">BAU06_09160</name>
</gene>
<accession>A0ABN4R654</accession>
<organism evidence="1 2">
    <name type="scientific">Bordetella bronchialis</name>
    <dbReference type="NCBI Taxonomy" id="463025"/>
    <lineage>
        <taxon>Bacteria</taxon>
        <taxon>Pseudomonadati</taxon>
        <taxon>Pseudomonadota</taxon>
        <taxon>Betaproteobacteria</taxon>
        <taxon>Burkholderiales</taxon>
        <taxon>Alcaligenaceae</taxon>
        <taxon>Bordetella</taxon>
    </lineage>
</organism>
<dbReference type="Proteomes" id="UP000091897">
    <property type="component" value="Chromosome"/>
</dbReference>
<name>A0ABN4R654_9BORD</name>
<sequence length="87" mass="9226">MTNDEILDIAEGIDGGHHFYAAVADELLIDFARAIIAQARAELITEMVPVAKVVSTVDADGDASLRAAWLGTPPERGVLLAVIPNKD</sequence>
<keyword evidence="2" id="KW-1185">Reference proteome</keyword>
<evidence type="ECO:0000313" key="1">
    <source>
        <dbReference type="EMBL" id="ANN66439.1"/>
    </source>
</evidence>
<reference evidence="1 2" key="1">
    <citation type="submission" date="2016-06" db="EMBL/GenBank/DDBJ databases">
        <title>Complete genome sequences of Bordetella bronchialis and Bordetella flabilis.</title>
        <authorList>
            <person name="LiPuma J.J."/>
            <person name="Spilker T."/>
        </authorList>
    </citation>
    <scope>NUCLEOTIDE SEQUENCE [LARGE SCALE GENOMIC DNA]</scope>
    <source>
        <strain evidence="1 2">AU3182</strain>
    </source>
</reference>
<dbReference type="EMBL" id="CP016170">
    <property type="protein sequence ID" value="ANN66439.1"/>
    <property type="molecule type" value="Genomic_DNA"/>
</dbReference>
<evidence type="ECO:0000313" key="2">
    <source>
        <dbReference type="Proteomes" id="UP000091897"/>
    </source>
</evidence>
<dbReference type="RefSeq" id="WP_066347470.1">
    <property type="nucleotide sequence ID" value="NZ_CBCSFJ010000005.1"/>
</dbReference>
<protein>
    <submittedName>
        <fullName evidence="1">Uncharacterized protein</fullName>
    </submittedName>
</protein>